<evidence type="ECO:0000256" key="1">
    <source>
        <dbReference type="SAM" id="MobiDB-lite"/>
    </source>
</evidence>
<gene>
    <name evidence="2" type="ORF">K493DRAFT_410688</name>
</gene>
<feature type="compositionally biased region" description="Basic residues" evidence="1">
    <location>
        <begin position="51"/>
        <end position="64"/>
    </location>
</feature>
<dbReference type="AlphaFoldDB" id="A0A1Y1XUS5"/>
<dbReference type="Proteomes" id="UP000193498">
    <property type="component" value="Unassembled WGS sequence"/>
</dbReference>
<protein>
    <submittedName>
        <fullName evidence="2">Uncharacterized protein</fullName>
    </submittedName>
</protein>
<sequence length="326" mass="34886">MSGWSGRCESPEIPGPHEASEPSTPKRSHPKKRDVRGARRAPKVSSTGKVKFTRVNHHLPRRSNHPNARGSNRLPRRNLHPHLDSKETGSVQRLARRLVNNRLVGTDIKALKQGKALDAKVKALQDANEKPGVDVAALIKRQLGPKLVDAKVVALTNGKTLDAKVKALPDDQGEPAIDIDALVKRQLVAPISEGSMDGLSEEASEARPEPIQGAPSFVKRGLGGDLKDGKLLNADIKALKDATGTHAVDVVAILKREIQELLSTGANADEGLDPKIADGERHPDALVKRLLGGNLLSSSIVRLGVGKSLSLKVKALNDQVKIDASP</sequence>
<feature type="compositionally biased region" description="Basic residues" evidence="1">
    <location>
        <begin position="26"/>
        <end position="42"/>
    </location>
</feature>
<evidence type="ECO:0000313" key="3">
    <source>
        <dbReference type="Proteomes" id="UP000193498"/>
    </source>
</evidence>
<dbReference type="EMBL" id="MCFE01000482">
    <property type="protein sequence ID" value="ORX89034.1"/>
    <property type="molecule type" value="Genomic_DNA"/>
</dbReference>
<dbReference type="InParanoid" id="A0A1Y1XUS5"/>
<name>A0A1Y1XUS5_9FUNG</name>
<feature type="region of interest" description="Disordered" evidence="1">
    <location>
        <begin position="196"/>
        <end position="215"/>
    </location>
</feature>
<accession>A0A1Y1XUS5</accession>
<keyword evidence="3" id="KW-1185">Reference proteome</keyword>
<reference evidence="2 3" key="1">
    <citation type="submission" date="2016-07" db="EMBL/GenBank/DDBJ databases">
        <title>Pervasive Adenine N6-methylation of Active Genes in Fungi.</title>
        <authorList>
            <consortium name="DOE Joint Genome Institute"/>
            <person name="Mondo S.J."/>
            <person name="Dannebaum R.O."/>
            <person name="Kuo R.C."/>
            <person name="Labutti K."/>
            <person name="Haridas S."/>
            <person name="Kuo A."/>
            <person name="Salamov A."/>
            <person name="Ahrendt S.R."/>
            <person name="Lipzen A."/>
            <person name="Sullivan W."/>
            <person name="Andreopoulos W.B."/>
            <person name="Clum A."/>
            <person name="Lindquist E."/>
            <person name="Daum C."/>
            <person name="Ramamoorthy G.K."/>
            <person name="Gryganskyi A."/>
            <person name="Culley D."/>
            <person name="Magnuson J.K."/>
            <person name="James T.Y."/>
            <person name="O'Malley M.A."/>
            <person name="Stajich J.E."/>
            <person name="Spatafora J.W."/>
            <person name="Visel A."/>
            <person name="Grigoriev I.V."/>
        </authorList>
    </citation>
    <scope>NUCLEOTIDE SEQUENCE [LARGE SCALE GENOMIC DNA]</scope>
    <source>
        <strain evidence="2 3">CBS 931.73</strain>
    </source>
</reference>
<organism evidence="2 3">
    <name type="scientific">Basidiobolus meristosporus CBS 931.73</name>
    <dbReference type="NCBI Taxonomy" id="1314790"/>
    <lineage>
        <taxon>Eukaryota</taxon>
        <taxon>Fungi</taxon>
        <taxon>Fungi incertae sedis</taxon>
        <taxon>Zoopagomycota</taxon>
        <taxon>Entomophthoromycotina</taxon>
        <taxon>Basidiobolomycetes</taxon>
        <taxon>Basidiobolales</taxon>
        <taxon>Basidiobolaceae</taxon>
        <taxon>Basidiobolus</taxon>
    </lineage>
</organism>
<feature type="region of interest" description="Disordered" evidence="1">
    <location>
        <begin position="1"/>
        <end position="91"/>
    </location>
</feature>
<proteinExistence type="predicted"/>
<comment type="caution">
    <text evidence="2">The sequence shown here is derived from an EMBL/GenBank/DDBJ whole genome shotgun (WGS) entry which is preliminary data.</text>
</comment>
<evidence type="ECO:0000313" key="2">
    <source>
        <dbReference type="EMBL" id="ORX89034.1"/>
    </source>
</evidence>